<keyword evidence="3" id="KW-1185">Reference proteome</keyword>
<feature type="transmembrane region" description="Helical" evidence="1">
    <location>
        <begin position="75"/>
        <end position="93"/>
    </location>
</feature>
<dbReference type="RefSeq" id="WP_379705572.1">
    <property type="nucleotide sequence ID" value="NZ_JBHSCZ010000001.1"/>
</dbReference>
<evidence type="ECO:0000256" key="1">
    <source>
        <dbReference type="SAM" id="Phobius"/>
    </source>
</evidence>
<reference evidence="3" key="1">
    <citation type="journal article" date="2019" name="Int. J. Syst. Evol. Microbiol.">
        <title>The Global Catalogue of Microorganisms (GCM) 10K type strain sequencing project: providing services to taxonomists for standard genome sequencing and annotation.</title>
        <authorList>
            <consortium name="The Broad Institute Genomics Platform"/>
            <consortium name="The Broad Institute Genome Sequencing Center for Infectious Disease"/>
            <person name="Wu L."/>
            <person name="Ma J."/>
        </authorList>
    </citation>
    <scope>NUCLEOTIDE SEQUENCE [LARGE SCALE GENOMIC DNA]</scope>
    <source>
        <strain evidence="3">CECT 8289</strain>
    </source>
</reference>
<keyword evidence="1" id="KW-0472">Membrane</keyword>
<feature type="transmembrane region" description="Helical" evidence="1">
    <location>
        <begin position="130"/>
        <end position="158"/>
    </location>
</feature>
<sequence length="162" mass="18063">MKIASKYIGLITGILMVAASLILFYPLHLPVTGSNQYIILSLLTMGVLVSLVLYSKQPHENTPTFKDYFTEGFKTFIVVVLIMAIYTFVFYKFNTQILETAIKESNELIIKQGDKTPAEIEANAQKLRSIFMPMMITVTTIKFLIIGALVSVVGAGFLSQKK</sequence>
<dbReference type="InterPro" id="IPR025250">
    <property type="entry name" value="DUF4199"/>
</dbReference>
<dbReference type="EMBL" id="JBHSCZ010000001">
    <property type="protein sequence ID" value="MFC4261364.1"/>
    <property type="molecule type" value="Genomic_DNA"/>
</dbReference>
<comment type="caution">
    <text evidence="2">The sequence shown here is derived from an EMBL/GenBank/DDBJ whole genome shotgun (WGS) entry which is preliminary data.</text>
</comment>
<proteinExistence type="predicted"/>
<gene>
    <name evidence="2" type="ORF">ACFOWM_00615</name>
</gene>
<organism evidence="2 3">
    <name type="scientific">Ferruginibacter yonginensis</name>
    <dbReference type="NCBI Taxonomy" id="1310416"/>
    <lineage>
        <taxon>Bacteria</taxon>
        <taxon>Pseudomonadati</taxon>
        <taxon>Bacteroidota</taxon>
        <taxon>Chitinophagia</taxon>
        <taxon>Chitinophagales</taxon>
        <taxon>Chitinophagaceae</taxon>
        <taxon>Ferruginibacter</taxon>
    </lineage>
</organism>
<feature type="transmembrane region" description="Helical" evidence="1">
    <location>
        <begin position="37"/>
        <end position="54"/>
    </location>
</feature>
<dbReference type="Pfam" id="PF13858">
    <property type="entry name" value="DUF4199"/>
    <property type="match status" value="1"/>
</dbReference>
<dbReference type="Proteomes" id="UP001595907">
    <property type="component" value="Unassembled WGS sequence"/>
</dbReference>
<evidence type="ECO:0000313" key="2">
    <source>
        <dbReference type="EMBL" id="MFC4261364.1"/>
    </source>
</evidence>
<protein>
    <submittedName>
        <fullName evidence="2">DUF4199 domain-containing protein</fullName>
    </submittedName>
</protein>
<feature type="transmembrane region" description="Helical" evidence="1">
    <location>
        <begin position="7"/>
        <end position="25"/>
    </location>
</feature>
<evidence type="ECO:0000313" key="3">
    <source>
        <dbReference type="Proteomes" id="UP001595907"/>
    </source>
</evidence>
<name>A0ABV8QQP8_9BACT</name>
<accession>A0ABV8QQP8</accession>
<keyword evidence="1" id="KW-1133">Transmembrane helix</keyword>
<keyword evidence="1" id="KW-0812">Transmembrane</keyword>